<dbReference type="InterPro" id="IPR000292">
    <property type="entry name" value="For/NO2_transpt"/>
</dbReference>
<gene>
    <name evidence="8" type="ORF">HNR28_002773</name>
</gene>
<dbReference type="PROSITE" id="PS01006">
    <property type="entry name" value="FORMATE_NITRITE_TP_2"/>
    <property type="match status" value="1"/>
</dbReference>
<keyword evidence="3 7" id="KW-1133">Transmembrane helix</keyword>
<dbReference type="InterPro" id="IPR024002">
    <property type="entry name" value="For/NO2_transpt_CS"/>
</dbReference>
<dbReference type="GO" id="GO:0005886">
    <property type="term" value="C:plasma membrane"/>
    <property type="evidence" value="ECO:0007669"/>
    <property type="project" value="TreeGrafter"/>
</dbReference>
<evidence type="ECO:0000313" key="9">
    <source>
        <dbReference type="Proteomes" id="UP000541136"/>
    </source>
</evidence>
<dbReference type="InterPro" id="IPR023271">
    <property type="entry name" value="Aquaporin-like"/>
</dbReference>
<dbReference type="AlphaFoldDB" id="A0A7W9WPD6"/>
<feature type="region of interest" description="Disordered" evidence="6">
    <location>
        <begin position="267"/>
        <end position="299"/>
    </location>
</feature>
<keyword evidence="4 7" id="KW-0472">Membrane</keyword>
<feature type="transmembrane region" description="Helical" evidence="7">
    <location>
        <begin position="59"/>
        <end position="80"/>
    </location>
</feature>
<dbReference type="Proteomes" id="UP000541136">
    <property type="component" value="Unassembled WGS sequence"/>
</dbReference>
<proteinExistence type="inferred from homology"/>
<evidence type="ECO:0000256" key="5">
    <source>
        <dbReference type="ARBA" id="ARBA00049660"/>
    </source>
</evidence>
<dbReference type="PANTHER" id="PTHR30520:SF8">
    <property type="entry name" value="NITRITE TRANSPORTER NIRC"/>
    <property type="match status" value="1"/>
</dbReference>
<comment type="subcellular location">
    <subcellularLocation>
        <location evidence="1">Membrane</location>
        <topology evidence="1">Multi-pass membrane protein</topology>
    </subcellularLocation>
</comment>
<dbReference type="EMBL" id="JACHIB010000016">
    <property type="protein sequence ID" value="MBB6084726.1"/>
    <property type="molecule type" value="Genomic_DNA"/>
</dbReference>
<dbReference type="Pfam" id="PF01226">
    <property type="entry name" value="Form_Nir_trans"/>
    <property type="match status" value="1"/>
</dbReference>
<evidence type="ECO:0000256" key="3">
    <source>
        <dbReference type="ARBA" id="ARBA00022989"/>
    </source>
</evidence>
<evidence type="ECO:0000256" key="4">
    <source>
        <dbReference type="ARBA" id="ARBA00023136"/>
    </source>
</evidence>
<name>A0A7W9WPD6_CASDE</name>
<evidence type="ECO:0000256" key="7">
    <source>
        <dbReference type="SAM" id="Phobius"/>
    </source>
</evidence>
<evidence type="ECO:0000256" key="1">
    <source>
        <dbReference type="ARBA" id="ARBA00004141"/>
    </source>
</evidence>
<organism evidence="8 9">
    <name type="scientific">Castellaniella defragrans</name>
    <name type="common">Alcaligenes defragrans</name>
    <dbReference type="NCBI Taxonomy" id="75697"/>
    <lineage>
        <taxon>Bacteria</taxon>
        <taxon>Pseudomonadati</taxon>
        <taxon>Pseudomonadota</taxon>
        <taxon>Betaproteobacteria</taxon>
        <taxon>Burkholderiales</taxon>
        <taxon>Alcaligenaceae</taxon>
        <taxon>Castellaniella</taxon>
    </lineage>
</organism>
<dbReference type="Gene3D" id="1.20.1080.10">
    <property type="entry name" value="Glycerol uptake facilitator protein"/>
    <property type="match status" value="1"/>
</dbReference>
<dbReference type="RefSeq" id="WP_151024854.1">
    <property type="nucleotide sequence ID" value="NZ_JACHIB010000016.1"/>
</dbReference>
<sequence length="299" mass="30488">MYDDTIDGFVKAGNAKLALLRRAPLGFFVGCMLAGAYIGLGIILILTLGSHAPPDLRPLVMGAAFGIALILVVIAGAELFTGHTLVMALRRYRDQGSWAEAASVLGVSWVGNLCGAAVLAGLFALGGGGGLLDDPRGLLMDAAAHKMNGAAASLFARAVLCNWLVCLAVWMSARVSSDSARCIVISWCLLAFVASGYEHSVANMTLLLLALIGHHPDTVSLGGMAWNLAWVTLGNIVGGAVFVAGAYRAASPAPVAVPPPTPLPASLAGHALAPASPPGARAGRETGTQPILDAPAARP</sequence>
<reference evidence="8 9" key="1">
    <citation type="submission" date="2020-08" db="EMBL/GenBank/DDBJ databases">
        <title>Genomic Encyclopedia of Type Strains, Phase IV (KMG-IV): sequencing the most valuable type-strain genomes for metagenomic binning, comparative biology and taxonomic classification.</title>
        <authorList>
            <person name="Goeker M."/>
        </authorList>
    </citation>
    <scope>NUCLEOTIDE SEQUENCE [LARGE SCALE GENOMIC DNA]</scope>
    <source>
        <strain evidence="8 9">DSM 12141</strain>
    </source>
</reference>
<comment type="similarity">
    <text evidence="5">Belongs to the FNT transporter (TC 1.A.16) family.</text>
</comment>
<dbReference type="PANTHER" id="PTHR30520">
    <property type="entry name" value="FORMATE TRANSPORTER-RELATED"/>
    <property type="match status" value="1"/>
</dbReference>
<evidence type="ECO:0000313" key="8">
    <source>
        <dbReference type="EMBL" id="MBB6084726.1"/>
    </source>
</evidence>
<feature type="transmembrane region" description="Helical" evidence="7">
    <location>
        <begin position="147"/>
        <end position="170"/>
    </location>
</feature>
<comment type="caution">
    <text evidence="8">The sequence shown here is derived from an EMBL/GenBank/DDBJ whole genome shotgun (WGS) entry which is preliminary data.</text>
</comment>
<dbReference type="GO" id="GO:0015499">
    <property type="term" value="F:formate transmembrane transporter activity"/>
    <property type="evidence" value="ECO:0007669"/>
    <property type="project" value="TreeGrafter"/>
</dbReference>
<protein>
    <submittedName>
        <fullName evidence="8">Nitrite transporter NirC</fullName>
    </submittedName>
</protein>
<feature type="transmembrane region" description="Helical" evidence="7">
    <location>
        <begin position="101"/>
        <end position="127"/>
    </location>
</feature>
<feature type="transmembrane region" description="Helical" evidence="7">
    <location>
        <begin position="182"/>
        <end position="212"/>
    </location>
</feature>
<feature type="transmembrane region" description="Helical" evidence="7">
    <location>
        <begin position="25"/>
        <end position="47"/>
    </location>
</feature>
<accession>A0A7W9WPD6</accession>
<feature type="compositionally biased region" description="Low complexity" evidence="6">
    <location>
        <begin position="267"/>
        <end position="281"/>
    </location>
</feature>
<dbReference type="PROSITE" id="PS01005">
    <property type="entry name" value="FORMATE_NITRITE_TP_1"/>
    <property type="match status" value="1"/>
</dbReference>
<keyword evidence="2 7" id="KW-0812">Transmembrane</keyword>
<feature type="transmembrane region" description="Helical" evidence="7">
    <location>
        <begin position="224"/>
        <end position="247"/>
    </location>
</feature>
<evidence type="ECO:0000256" key="2">
    <source>
        <dbReference type="ARBA" id="ARBA00022692"/>
    </source>
</evidence>
<evidence type="ECO:0000256" key="6">
    <source>
        <dbReference type="SAM" id="MobiDB-lite"/>
    </source>
</evidence>